<dbReference type="EMBL" id="CP045227">
    <property type="protein sequence ID" value="QFS51347.1"/>
    <property type="molecule type" value="Genomic_DNA"/>
</dbReference>
<sequence length="38" mass="4468">MDAKAEIHEFLRLYRGLSIQFPLLSSSQKAWLISCTWK</sequence>
<dbReference type="KEGG" id="nsh:GXM_08841"/>
<dbReference type="AlphaFoldDB" id="A0A5P8WEU4"/>
<evidence type="ECO:0000313" key="2">
    <source>
        <dbReference type="Proteomes" id="UP000326678"/>
    </source>
</evidence>
<name>A0A5P8WEU4_9NOSO</name>
<reference evidence="1 2" key="1">
    <citation type="submission" date="2019-10" db="EMBL/GenBank/DDBJ databases">
        <title>Genomic and transcriptomic insights into the perfect genentic adaptation of a filamentous nitrogen-fixing cyanobacterium to rice fields.</title>
        <authorList>
            <person name="Chen Z."/>
        </authorList>
    </citation>
    <scope>NUCLEOTIDE SEQUENCE [LARGE SCALE GENOMIC DNA]</scope>
    <source>
        <strain evidence="1">CCNUC1</strain>
    </source>
</reference>
<evidence type="ECO:0000313" key="1">
    <source>
        <dbReference type="EMBL" id="QFS51347.1"/>
    </source>
</evidence>
<accession>A0A5P8WEU4</accession>
<proteinExistence type="predicted"/>
<protein>
    <submittedName>
        <fullName evidence="1">Uncharacterized protein</fullName>
    </submittedName>
</protein>
<organism evidence="1 2">
    <name type="scientific">Nostoc sphaeroides CCNUC1</name>
    <dbReference type="NCBI Taxonomy" id="2653204"/>
    <lineage>
        <taxon>Bacteria</taxon>
        <taxon>Bacillati</taxon>
        <taxon>Cyanobacteriota</taxon>
        <taxon>Cyanophyceae</taxon>
        <taxon>Nostocales</taxon>
        <taxon>Nostocaceae</taxon>
        <taxon>Nostoc</taxon>
    </lineage>
</organism>
<dbReference type="Proteomes" id="UP000326678">
    <property type="component" value="Chromosome Gxm2"/>
</dbReference>
<keyword evidence="2" id="KW-1185">Reference proteome</keyword>
<gene>
    <name evidence="1" type="ORF">GXM_08841</name>
</gene>